<reference evidence="13 14" key="1">
    <citation type="submission" date="2019-02" db="EMBL/GenBank/DDBJ databases">
        <title>Draft genome sequences of novel Actinobacteria.</title>
        <authorList>
            <person name="Sahin N."/>
            <person name="Ay H."/>
            <person name="Saygin H."/>
        </authorList>
    </citation>
    <scope>NUCLEOTIDE SEQUENCE [LARGE SCALE GENOMIC DNA]</scope>
    <source>
        <strain evidence="13 14">JCM 30529</strain>
    </source>
</reference>
<dbReference type="CDD" id="cd01672">
    <property type="entry name" value="TMPK"/>
    <property type="match status" value="1"/>
</dbReference>
<evidence type="ECO:0000256" key="7">
    <source>
        <dbReference type="ARBA" id="ARBA00022777"/>
    </source>
</evidence>
<comment type="caution">
    <text evidence="13">The sequence shown here is derived from an EMBL/GenBank/DDBJ whole genome shotgun (WGS) entry which is preliminary data.</text>
</comment>
<dbReference type="InterPro" id="IPR039430">
    <property type="entry name" value="Thymidylate_kin-like_dom"/>
</dbReference>
<evidence type="ECO:0000313" key="14">
    <source>
        <dbReference type="Proteomes" id="UP000295626"/>
    </source>
</evidence>
<keyword evidence="14" id="KW-1185">Reference proteome</keyword>
<feature type="region of interest" description="Disordered" evidence="11">
    <location>
        <begin position="1"/>
        <end position="40"/>
    </location>
</feature>
<dbReference type="InterPro" id="IPR018094">
    <property type="entry name" value="Thymidylate_kinase"/>
</dbReference>
<evidence type="ECO:0000256" key="8">
    <source>
        <dbReference type="ARBA" id="ARBA00022840"/>
    </source>
</evidence>
<comment type="caution">
    <text evidence="10">Lacks conserved residue(s) required for the propagation of feature annotation.</text>
</comment>
<keyword evidence="7 10" id="KW-0418">Kinase</keyword>
<evidence type="ECO:0000256" key="10">
    <source>
        <dbReference type="HAMAP-Rule" id="MF_00165"/>
    </source>
</evidence>
<dbReference type="PANTHER" id="PTHR10344:SF4">
    <property type="entry name" value="UMP-CMP KINASE 2, MITOCHONDRIAL"/>
    <property type="match status" value="1"/>
</dbReference>
<keyword evidence="8 10" id="KW-0067">ATP-binding</keyword>
<dbReference type="Proteomes" id="UP000295626">
    <property type="component" value="Unassembled WGS sequence"/>
</dbReference>
<dbReference type="Gene3D" id="3.40.50.300">
    <property type="entry name" value="P-loop containing nucleotide triphosphate hydrolases"/>
    <property type="match status" value="1"/>
</dbReference>
<dbReference type="HAMAP" id="MF_00165">
    <property type="entry name" value="Thymidylate_kinase"/>
    <property type="match status" value="1"/>
</dbReference>
<dbReference type="InterPro" id="IPR027417">
    <property type="entry name" value="P-loop_NTPase"/>
</dbReference>
<comment type="similarity">
    <text evidence="1 10">Belongs to the thymidylate kinase family.</text>
</comment>
<evidence type="ECO:0000259" key="12">
    <source>
        <dbReference type="Pfam" id="PF02223"/>
    </source>
</evidence>
<gene>
    <name evidence="10 13" type="primary">tmk</name>
    <name evidence="13" type="ORF">E1091_12445</name>
</gene>
<proteinExistence type="inferred from homology"/>
<keyword evidence="6 10" id="KW-0547">Nucleotide-binding</keyword>
<dbReference type="EC" id="2.7.4.9" evidence="2 10"/>
<feature type="compositionally biased region" description="Basic residues" evidence="11">
    <location>
        <begin position="7"/>
        <end position="29"/>
    </location>
</feature>
<dbReference type="GO" id="GO:0004798">
    <property type="term" value="F:dTMP kinase activity"/>
    <property type="evidence" value="ECO:0007669"/>
    <property type="project" value="UniProtKB-EC"/>
</dbReference>
<evidence type="ECO:0000256" key="6">
    <source>
        <dbReference type="ARBA" id="ARBA00022741"/>
    </source>
</evidence>
<keyword evidence="4 10" id="KW-0808">Transferase</keyword>
<protein>
    <recommendedName>
        <fullName evidence="3 10">Thymidylate kinase</fullName>
        <ecNumber evidence="2 10">2.7.4.9</ecNumber>
    </recommendedName>
    <alternativeName>
        <fullName evidence="10">dTMP kinase</fullName>
    </alternativeName>
</protein>
<name>A0ABY2DFP6_9ACTN</name>
<feature type="domain" description="Thymidylate kinase-like" evidence="12">
    <location>
        <begin position="50"/>
        <end position="188"/>
    </location>
</feature>
<dbReference type="PANTHER" id="PTHR10344">
    <property type="entry name" value="THYMIDYLATE KINASE"/>
    <property type="match status" value="1"/>
</dbReference>
<dbReference type="EMBL" id="SMKE01000439">
    <property type="protein sequence ID" value="TDB92916.1"/>
    <property type="molecule type" value="Genomic_DNA"/>
</dbReference>
<evidence type="ECO:0000313" key="13">
    <source>
        <dbReference type="EMBL" id="TDB92916.1"/>
    </source>
</evidence>
<organism evidence="13 14">
    <name type="scientific">Micromonospora fluostatini</name>
    <dbReference type="NCBI Taxonomy" id="1629071"/>
    <lineage>
        <taxon>Bacteria</taxon>
        <taxon>Bacillati</taxon>
        <taxon>Actinomycetota</taxon>
        <taxon>Actinomycetes</taxon>
        <taxon>Micromonosporales</taxon>
        <taxon>Micromonosporaceae</taxon>
        <taxon>Micromonospora</taxon>
    </lineage>
</organism>
<evidence type="ECO:0000256" key="5">
    <source>
        <dbReference type="ARBA" id="ARBA00022727"/>
    </source>
</evidence>
<dbReference type="SUPFAM" id="SSF52540">
    <property type="entry name" value="P-loop containing nucleoside triphosphate hydrolases"/>
    <property type="match status" value="1"/>
</dbReference>
<comment type="function">
    <text evidence="10">Phosphorylation of dTMP to form dTDP in both de novo and salvage pathways of dTTP synthesis.</text>
</comment>
<evidence type="ECO:0000256" key="2">
    <source>
        <dbReference type="ARBA" id="ARBA00012980"/>
    </source>
</evidence>
<sequence>MREGLPRSRRRCRRAHRRRRRRPVPRHHTGQPASPPRHRPVEVRALFIAVEGPNGVGKTTIARLLADRLADTSPAGVHLTAEPTRTPLGQLLRRQEAFLHGRAFALAVAADRAAHIDTEIIPRLDDGLHVVTDRYVASSLVLQRIDGLDLTEIWSYNRYALPATVVYLEDDPDVIQARLTARPHLTRLEATGTPAKELALYRDAARHLQRHEWRQHTITCDSLTPEQIVTTILGLLPTHCPDQ</sequence>
<dbReference type="NCBIfam" id="TIGR00041">
    <property type="entry name" value="DTMP_kinase"/>
    <property type="match status" value="1"/>
</dbReference>
<accession>A0ABY2DFP6</accession>
<dbReference type="Pfam" id="PF02223">
    <property type="entry name" value="Thymidylate_kin"/>
    <property type="match status" value="1"/>
</dbReference>
<evidence type="ECO:0000256" key="3">
    <source>
        <dbReference type="ARBA" id="ARBA00017144"/>
    </source>
</evidence>
<evidence type="ECO:0000256" key="1">
    <source>
        <dbReference type="ARBA" id="ARBA00009776"/>
    </source>
</evidence>
<evidence type="ECO:0000256" key="9">
    <source>
        <dbReference type="ARBA" id="ARBA00048743"/>
    </source>
</evidence>
<keyword evidence="5 10" id="KW-0545">Nucleotide biosynthesis</keyword>
<evidence type="ECO:0000256" key="4">
    <source>
        <dbReference type="ARBA" id="ARBA00022679"/>
    </source>
</evidence>
<evidence type="ECO:0000256" key="11">
    <source>
        <dbReference type="SAM" id="MobiDB-lite"/>
    </source>
</evidence>
<comment type="catalytic activity">
    <reaction evidence="9 10">
        <text>dTMP + ATP = dTDP + ADP</text>
        <dbReference type="Rhea" id="RHEA:13517"/>
        <dbReference type="ChEBI" id="CHEBI:30616"/>
        <dbReference type="ChEBI" id="CHEBI:58369"/>
        <dbReference type="ChEBI" id="CHEBI:63528"/>
        <dbReference type="ChEBI" id="CHEBI:456216"/>
        <dbReference type="EC" id="2.7.4.9"/>
    </reaction>
</comment>